<dbReference type="Pfam" id="PF09346">
    <property type="entry name" value="SMI1_KNR4"/>
    <property type="match status" value="1"/>
</dbReference>
<evidence type="ECO:0000313" key="2">
    <source>
        <dbReference type="EMBL" id="WHS67556.1"/>
    </source>
</evidence>
<accession>A0ABY8SZ78</accession>
<reference evidence="2 3" key="1">
    <citation type="submission" date="2023-05" db="EMBL/GenBank/DDBJ databases">
        <authorList>
            <person name="Yin Y."/>
            <person name="Lu Z."/>
        </authorList>
    </citation>
    <scope>NUCLEOTIDE SEQUENCE [LARGE SCALE GENOMIC DNA]</scope>
    <source>
        <strain evidence="2 3">ZM22</strain>
    </source>
</reference>
<keyword evidence="3" id="KW-1185">Reference proteome</keyword>
<proteinExistence type="predicted"/>
<name>A0ABY8SZ78_9BURK</name>
<protein>
    <submittedName>
        <fullName evidence="2">SMI1/KNR4 family protein</fullName>
    </submittedName>
</protein>
<dbReference type="InterPro" id="IPR018958">
    <property type="entry name" value="Knr4/Smi1-like_dom"/>
</dbReference>
<sequence>MTSEQYLQHLQAVYAEYHLPFERKRSATEADLAELTMALGPLDPALAALWRMTEGSNGEQPMFQRPGFVDALEFLTPRQALAQARSMAKRAQRMWDLAGPASTDKRLTGHWWHAGWLPFASFYGDIVLLVDRHPGAEGTAGQVIAYVHDPDEIQWIAPSFEAYLQAAADSIDQDREEFLLGLLDQD</sequence>
<dbReference type="RefSeq" id="WP_283488584.1">
    <property type="nucleotide sequence ID" value="NZ_CP125947.1"/>
</dbReference>
<organism evidence="2 3">
    <name type="scientific">Comamonas resistens</name>
    <dbReference type="NCBI Taxonomy" id="3046670"/>
    <lineage>
        <taxon>Bacteria</taxon>
        <taxon>Pseudomonadati</taxon>
        <taxon>Pseudomonadota</taxon>
        <taxon>Betaproteobacteria</taxon>
        <taxon>Burkholderiales</taxon>
        <taxon>Comamonadaceae</taxon>
        <taxon>Comamonas</taxon>
    </lineage>
</organism>
<dbReference type="SUPFAM" id="SSF160631">
    <property type="entry name" value="SMI1/KNR4-like"/>
    <property type="match status" value="1"/>
</dbReference>
<dbReference type="InterPro" id="IPR037883">
    <property type="entry name" value="Knr4/Smi1-like_sf"/>
</dbReference>
<evidence type="ECO:0000313" key="3">
    <source>
        <dbReference type="Proteomes" id="UP001240697"/>
    </source>
</evidence>
<dbReference type="Proteomes" id="UP001240697">
    <property type="component" value="Chromosome"/>
</dbReference>
<gene>
    <name evidence="2" type="ORF">QMY55_10790</name>
</gene>
<dbReference type="EMBL" id="CP125947">
    <property type="protein sequence ID" value="WHS67556.1"/>
    <property type="molecule type" value="Genomic_DNA"/>
</dbReference>
<evidence type="ECO:0000259" key="1">
    <source>
        <dbReference type="Pfam" id="PF09346"/>
    </source>
</evidence>
<feature type="domain" description="Knr4/Smi1-like" evidence="1">
    <location>
        <begin position="27"/>
        <end position="165"/>
    </location>
</feature>